<evidence type="ECO:0000256" key="1">
    <source>
        <dbReference type="ARBA" id="ARBA00004340"/>
    </source>
</evidence>
<evidence type="ECO:0000256" key="2">
    <source>
        <dbReference type="ARBA" id="ARBA00004613"/>
    </source>
</evidence>
<evidence type="ECO:0000313" key="5">
    <source>
        <dbReference type="EMBL" id="GBC06693.1"/>
    </source>
</evidence>
<comment type="subcellular location">
    <subcellularLocation>
        <location evidence="1">Host cell</location>
    </subcellularLocation>
    <subcellularLocation>
        <location evidence="2">Secreted</location>
    </subcellularLocation>
</comment>
<dbReference type="Pfam" id="PF20147">
    <property type="entry name" value="Crinkler"/>
    <property type="match status" value="1"/>
</dbReference>
<dbReference type="InterPro" id="IPR045379">
    <property type="entry name" value="Crinkler_N"/>
</dbReference>
<evidence type="ECO:0000259" key="4">
    <source>
        <dbReference type="Pfam" id="PF20147"/>
    </source>
</evidence>
<keyword evidence="3" id="KW-0964">Secreted</keyword>
<dbReference type="GO" id="GO:0005576">
    <property type="term" value="C:extracellular region"/>
    <property type="evidence" value="ECO:0007669"/>
    <property type="project" value="UniProtKB-SubCell"/>
</dbReference>
<feature type="domain" description="Crinkler effector protein N-terminal" evidence="4">
    <location>
        <begin position="22"/>
        <end position="105"/>
    </location>
</feature>
<proteinExistence type="predicted"/>
<evidence type="ECO:0000256" key="3">
    <source>
        <dbReference type="ARBA" id="ARBA00022525"/>
    </source>
</evidence>
<dbReference type="GO" id="GO:0043657">
    <property type="term" value="C:host cell"/>
    <property type="evidence" value="ECO:0007669"/>
    <property type="project" value="UniProtKB-SubCell"/>
</dbReference>
<comment type="caution">
    <text evidence="5">The sequence shown here is derived from an EMBL/GenBank/DDBJ whole genome shotgun (WGS) entry which is preliminary data.</text>
</comment>
<reference evidence="5 6" key="1">
    <citation type="submission" date="2017-11" db="EMBL/GenBank/DDBJ databases">
        <title>The genome of Rhizophagus clarus HR1 reveals common genetic basis of auxotrophy among arbuscular mycorrhizal fungi.</title>
        <authorList>
            <person name="Kobayashi Y."/>
        </authorList>
    </citation>
    <scope>NUCLEOTIDE SEQUENCE [LARGE SCALE GENOMIC DNA]</scope>
    <source>
        <strain evidence="5 6">HR1</strain>
    </source>
</reference>
<dbReference type="EMBL" id="BEXD01004092">
    <property type="protein sequence ID" value="GBC06693.1"/>
    <property type="molecule type" value="Genomic_DNA"/>
</dbReference>
<sequence length="191" mass="21833">MPDITFLCIFKRRTPKDVLSFSFFSVQISGDKTIEELKEVIKKAEFNNFSVEDISLEMVEIPYNHEDIINFFHDNLFGEKLLENKYIKDYWADAPPEGNIHILVKPPRRVIFIPVIGAPQVMVRPEGKFKEMIGCERTEIHSILSGLPGYELSIYTDEIGSLKNLPKNDLASCLYYGGKCDQEPGIRVPSC</sequence>
<evidence type="ECO:0000313" key="6">
    <source>
        <dbReference type="Proteomes" id="UP000247702"/>
    </source>
</evidence>
<organism evidence="5 6">
    <name type="scientific">Rhizophagus clarus</name>
    <dbReference type="NCBI Taxonomy" id="94130"/>
    <lineage>
        <taxon>Eukaryota</taxon>
        <taxon>Fungi</taxon>
        <taxon>Fungi incertae sedis</taxon>
        <taxon>Mucoromycota</taxon>
        <taxon>Glomeromycotina</taxon>
        <taxon>Glomeromycetes</taxon>
        <taxon>Glomerales</taxon>
        <taxon>Glomeraceae</taxon>
        <taxon>Rhizophagus</taxon>
    </lineage>
</organism>
<protein>
    <recommendedName>
        <fullName evidence="4">Crinkler effector protein N-terminal domain-containing protein</fullName>
    </recommendedName>
</protein>
<dbReference type="AlphaFoldDB" id="A0A2Z6S0Y5"/>
<gene>
    <name evidence="5" type="ORF">RclHR1_00070060</name>
</gene>
<dbReference type="Proteomes" id="UP000247702">
    <property type="component" value="Unassembled WGS sequence"/>
</dbReference>
<keyword evidence="6" id="KW-1185">Reference proteome</keyword>
<name>A0A2Z6S0Y5_9GLOM</name>
<accession>A0A2Z6S0Y5</accession>